<reference evidence="3" key="1">
    <citation type="submission" date="2025-08" db="UniProtKB">
        <authorList>
            <consortium name="RefSeq"/>
        </authorList>
    </citation>
    <scope>IDENTIFICATION</scope>
    <source>
        <tissue evidence="3">Silk gland</tissue>
    </source>
</reference>
<dbReference type="RefSeq" id="XP_028027277.1">
    <property type="nucleotide sequence ID" value="XM_028171476.1"/>
</dbReference>
<organism evidence="2 3">
    <name type="scientific">Bombyx mandarina</name>
    <name type="common">Wild silk moth</name>
    <name type="synonym">Wild silkworm</name>
    <dbReference type="NCBI Taxonomy" id="7092"/>
    <lineage>
        <taxon>Eukaryota</taxon>
        <taxon>Metazoa</taxon>
        <taxon>Ecdysozoa</taxon>
        <taxon>Arthropoda</taxon>
        <taxon>Hexapoda</taxon>
        <taxon>Insecta</taxon>
        <taxon>Pterygota</taxon>
        <taxon>Neoptera</taxon>
        <taxon>Endopterygota</taxon>
        <taxon>Lepidoptera</taxon>
        <taxon>Glossata</taxon>
        <taxon>Ditrysia</taxon>
        <taxon>Bombycoidea</taxon>
        <taxon>Bombycidae</taxon>
        <taxon>Bombycinae</taxon>
        <taxon>Bombyx</taxon>
    </lineage>
</organism>
<keyword evidence="2" id="KW-1185">Reference proteome</keyword>
<sequence>MTKTQSSTKNTYRFLRLSVCCLIISLAQTKVAPKNISHENIEGINIERYSSKMTAESDARVINQVLRTNPKRFKRQLLSRILQLPLQSRLGSRLPRLPPRQPIILPLVTSAVSDTIRTYPYYFQEIPMAISETVLETVREAAPHVTGALKDISPGIMEIMNMIPNSEKMGPLQKMMTKFPTVLHETVRVATDSIEDGEAKMLEEVKSLEIGPIWRIIKSKPTKSEEVVGNIKKKINWKLEETKQRAQNLYQNIFEDYEDQYPRKKSSRSQTTYTPKKMMKKSSNTIAPVIKESLSEMAQIPHKIKKFVQEMKQ</sequence>
<dbReference type="Proteomes" id="UP000504629">
    <property type="component" value="Unplaced"/>
</dbReference>
<keyword evidence="1" id="KW-0732">Signal</keyword>
<protein>
    <submittedName>
        <fullName evidence="3">Uncharacterized protein LOC114240795</fullName>
    </submittedName>
</protein>
<dbReference type="OrthoDB" id="7486749at2759"/>
<feature type="chain" id="PRO_5026681720" evidence="1">
    <location>
        <begin position="30"/>
        <end position="313"/>
    </location>
</feature>
<evidence type="ECO:0000256" key="1">
    <source>
        <dbReference type="SAM" id="SignalP"/>
    </source>
</evidence>
<evidence type="ECO:0000313" key="3">
    <source>
        <dbReference type="RefSeq" id="XP_028027277.1"/>
    </source>
</evidence>
<gene>
    <name evidence="3" type="primary">LOC114240795</name>
</gene>
<dbReference type="KEGG" id="bman:114240795"/>
<dbReference type="GeneID" id="114240795"/>
<dbReference type="AlphaFoldDB" id="A0A6J2JE04"/>
<name>A0A6J2JE04_BOMMA</name>
<proteinExistence type="predicted"/>
<feature type="signal peptide" evidence="1">
    <location>
        <begin position="1"/>
        <end position="29"/>
    </location>
</feature>
<accession>A0A6J2JE04</accession>
<evidence type="ECO:0000313" key="2">
    <source>
        <dbReference type="Proteomes" id="UP000504629"/>
    </source>
</evidence>